<evidence type="ECO:0000256" key="2">
    <source>
        <dbReference type="SAM" id="MobiDB-lite"/>
    </source>
</evidence>
<comment type="caution">
    <text evidence="4">The sequence shown here is derived from an EMBL/GenBank/DDBJ whole genome shotgun (WGS) entry which is preliminary data.</text>
</comment>
<dbReference type="GO" id="GO:0006355">
    <property type="term" value="P:regulation of DNA-templated transcription"/>
    <property type="evidence" value="ECO:0007669"/>
    <property type="project" value="InterPro"/>
</dbReference>
<dbReference type="OrthoDB" id="661680at2759"/>
<dbReference type="EMBL" id="JAAALK010000283">
    <property type="protein sequence ID" value="KAG8077090.1"/>
    <property type="molecule type" value="Genomic_DNA"/>
</dbReference>
<keyword evidence="5" id="KW-1185">Reference proteome</keyword>
<feature type="region of interest" description="Disordered" evidence="2">
    <location>
        <begin position="1"/>
        <end position="78"/>
    </location>
</feature>
<dbReference type="Proteomes" id="UP000729402">
    <property type="component" value="Unassembled WGS sequence"/>
</dbReference>
<gene>
    <name evidence="4" type="ORF">GUJ93_ZPchr0006g45756</name>
</gene>
<protein>
    <recommendedName>
        <fullName evidence="3">Glabrous enhancer-binding protein-like DBD domain-containing protein</fullName>
    </recommendedName>
</protein>
<dbReference type="GO" id="GO:0005634">
    <property type="term" value="C:nucleus"/>
    <property type="evidence" value="ECO:0007669"/>
    <property type="project" value="TreeGrafter"/>
</dbReference>
<reference evidence="4" key="2">
    <citation type="submission" date="2021-02" db="EMBL/GenBank/DDBJ databases">
        <authorList>
            <person name="Kimball J.A."/>
            <person name="Haas M.W."/>
            <person name="Macchietto M."/>
            <person name="Kono T."/>
            <person name="Duquette J."/>
            <person name="Shao M."/>
        </authorList>
    </citation>
    <scope>NUCLEOTIDE SEQUENCE</scope>
    <source>
        <tissue evidence="4">Fresh leaf tissue</tissue>
    </source>
</reference>
<dbReference type="AlphaFoldDB" id="A0A8J5SNC7"/>
<feature type="domain" description="Glabrous enhancer-binding protein-like DBD" evidence="3">
    <location>
        <begin position="99"/>
        <end position="187"/>
    </location>
</feature>
<evidence type="ECO:0000256" key="1">
    <source>
        <dbReference type="ARBA" id="ARBA00010820"/>
    </source>
</evidence>
<proteinExistence type="inferred from homology"/>
<accession>A0A8J5SNC7</accession>
<evidence type="ECO:0000313" key="4">
    <source>
        <dbReference type="EMBL" id="KAG8077090.1"/>
    </source>
</evidence>
<comment type="similarity">
    <text evidence="1">Belongs to the GeBP family.</text>
</comment>
<dbReference type="Pfam" id="PF04504">
    <property type="entry name" value="GeBP-like_DBD"/>
    <property type="match status" value="1"/>
</dbReference>
<dbReference type="PANTHER" id="PTHR31662:SF28">
    <property type="entry name" value="MYB_SANT-LIKE DOMAIN-CONTAINING PROTEIN"/>
    <property type="match status" value="1"/>
</dbReference>
<dbReference type="InterPro" id="IPR007592">
    <property type="entry name" value="GEBP"/>
</dbReference>
<reference evidence="4" key="1">
    <citation type="journal article" date="2021" name="bioRxiv">
        <title>Whole Genome Assembly and Annotation of Northern Wild Rice, Zizania palustris L., Supports a Whole Genome Duplication in the Zizania Genus.</title>
        <authorList>
            <person name="Haas M."/>
            <person name="Kono T."/>
            <person name="Macchietto M."/>
            <person name="Millas R."/>
            <person name="McGilp L."/>
            <person name="Shao M."/>
            <person name="Duquette J."/>
            <person name="Hirsch C.N."/>
            <person name="Kimball J."/>
        </authorList>
    </citation>
    <scope>NUCLEOTIDE SEQUENCE</scope>
    <source>
        <tissue evidence="4">Fresh leaf tissue</tissue>
    </source>
</reference>
<name>A0A8J5SNC7_ZIZPA</name>
<dbReference type="PANTHER" id="PTHR31662">
    <property type="entry name" value="BNAANNG10740D PROTEIN-RELATED"/>
    <property type="match status" value="1"/>
</dbReference>
<feature type="compositionally biased region" description="Basic residues" evidence="2">
    <location>
        <begin position="32"/>
        <end position="47"/>
    </location>
</feature>
<evidence type="ECO:0000259" key="3">
    <source>
        <dbReference type="Pfam" id="PF04504"/>
    </source>
</evidence>
<evidence type="ECO:0000313" key="5">
    <source>
        <dbReference type="Proteomes" id="UP000729402"/>
    </source>
</evidence>
<sequence>MSSRRPAARSAMEVVEAAVDDDARLHPSSPRPNKRSSRRSGERRRFRSPNPSPGPRDDSGYAPSRKSERKRKQRAFADTASLLPVSSLGGGGTGGHGAFQKLWTNADEVALLTGAVSFRARTGVAPRLPDMGPFFQSLRGSISSHLHQAKVYYKLKRIKSKFLHSTPAAASSSHERRVRELCEQLWGAELAPPVEVDADAEEAEERDAEDGYTGEDLGAAVRLPVVTEVLGEYWKKNGRVLSGVSLEKGLELLGEEEGRVVEAKWKRQLEAEMRTQGRRHDLAKEVYALLVDAIRGLGP</sequence>
<dbReference type="InterPro" id="IPR053932">
    <property type="entry name" value="GeBP-like_DBD"/>
</dbReference>
<organism evidence="4 5">
    <name type="scientific">Zizania palustris</name>
    <name type="common">Northern wild rice</name>
    <dbReference type="NCBI Taxonomy" id="103762"/>
    <lineage>
        <taxon>Eukaryota</taxon>
        <taxon>Viridiplantae</taxon>
        <taxon>Streptophyta</taxon>
        <taxon>Embryophyta</taxon>
        <taxon>Tracheophyta</taxon>
        <taxon>Spermatophyta</taxon>
        <taxon>Magnoliopsida</taxon>
        <taxon>Liliopsida</taxon>
        <taxon>Poales</taxon>
        <taxon>Poaceae</taxon>
        <taxon>BOP clade</taxon>
        <taxon>Oryzoideae</taxon>
        <taxon>Oryzeae</taxon>
        <taxon>Zizaniinae</taxon>
        <taxon>Zizania</taxon>
    </lineage>
</organism>